<dbReference type="GO" id="GO:0019901">
    <property type="term" value="F:protein kinase binding"/>
    <property type="evidence" value="ECO:0007669"/>
    <property type="project" value="TreeGrafter"/>
</dbReference>
<dbReference type="SUPFAM" id="SSF74788">
    <property type="entry name" value="Cullin repeat-like"/>
    <property type="match status" value="1"/>
</dbReference>
<keyword evidence="4" id="KW-1185">Reference proteome</keyword>
<accession>A0A9N8WHZ5</accession>
<dbReference type="InterPro" id="IPR001373">
    <property type="entry name" value="Cullin_N"/>
</dbReference>
<evidence type="ECO:0000313" key="4">
    <source>
        <dbReference type="Proteomes" id="UP000789375"/>
    </source>
</evidence>
<comment type="similarity">
    <text evidence="1">Belongs to the cullin family.</text>
</comment>
<dbReference type="EMBL" id="CAJVPP010000444">
    <property type="protein sequence ID" value="CAG8483306.1"/>
    <property type="molecule type" value="Genomic_DNA"/>
</dbReference>
<dbReference type="AlphaFoldDB" id="A0A9N8WHZ5"/>
<feature type="domain" description="Cullin N-terminal" evidence="2">
    <location>
        <begin position="35"/>
        <end position="182"/>
    </location>
</feature>
<name>A0A9N8WHZ5_FUNMO</name>
<protein>
    <submittedName>
        <fullName evidence="3">10030_t:CDS:1</fullName>
    </submittedName>
</protein>
<dbReference type="Pfam" id="PF00888">
    <property type="entry name" value="Cullin"/>
    <property type="match status" value="1"/>
</dbReference>
<dbReference type="PANTHER" id="PTHR46636">
    <property type="entry name" value="CDK2-ASSOCIATED AND CULLIN DOMAIN-CONTAINING PROTEIN 1"/>
    <property type="match status" value="1"/>
</dbReference>
<sequence>MNPVPITEFTYESTYWPQISDFVRHALRVDLQAERPLHTYSHEELYRSIYWMCWQGFHKRLFSDLISTIEETLHLLGNQLNNIQELDIWFPSFAKISINHAKATEILGSVFAYLDKTYIQCTLHQNLRDVLISYFQEIITEKSEMRIIYVFSMILENPTIDLNLVVEAVKALYKIKPDNIYLNPTLFHNFIEDMKLPSNLQDLQIRYTTLETKYQLEKLKMEGWEPGFSKLKRSLSNDDVEETSGKRVQH</sequence>
<dbReference type="Proteomes" id="UP000789375">
    <property type="component" value="Unassembled WGS sequence"/>
</dbReference>
<gene>
    <name evidence="3" type="ORF">FMOSSE_LOCUS3140</name>
</gene>
<dbReference type="InterPro" id="IPR016159">
    <property type="entry name" value="Cullin_repeat-like_dom_sf"/>
</dbReference>
<dbReference type="GO" id="GO:0000082">
    <property type="term" value="P:G1/S transition of mitotic cell cycle"/>
    <property type="evidence" value="ECO:0007669"/>
    <property type="project" value="TreeGrafter"/>
</dbReference>
<evidence type="ECO:0000259" key="2">
    <source>
        <dbReference type="Pfam" id="PF00888"/>
    </source>
</evidence>
<evidence type="ECO:0000313" key="3">
    <source>
        <dbReference type="EMBL" id="CAG8483306.1"/>
    </source>
</evidence>
<proteinExistence type="inferred from homology"/>
<evidence type="ECO:0000256" key="1">
    <source>
        <dbReference type="ARBA" id="ARBA00006019"/>
    </source>
</evidence>
<dbReference type="Gene3D" id="1.20.1310.10">
    <property type="entry name" value="Cullin Repeats"/>
    <property type="match status" value="1"/>
</dbReference>
<dbReference type="GO" id="GO:0031625">
    <property type="term" value="F:ubiquitin protein ligase binding"/>
    <property type="evidence" value="ECO:0007669"/>
    <property type="project" value="InterPro"/>
</dbReference>
<reference evidence="3" key="1">
    <citation type="submission" date="2021-06" db="EMBL/GenBank/DDBJ databases">
        <authorList>
            <person name="Kallberg Y."/>
            <person name="Tangrot J."/>
            <person name="Rosling A."/>
        </authorList>
    </citation>
    <scope>NUCLEOTIDE SEQUENCE</scope>
    <source>
        <strain evidence="3">87-6 pot B 2015</strain>
    </source>
</reference>
<dbReference type="GO" id="GO:0006511">
    <property type="term" value="P:ubiquitin-dependent protein catabolic process"/>
    <property type="evidence" value="ECO:0007669"/>
    <property type="project" value="InterPro"/>
</dbReference>
<comment type="caution">
    <text evidence="3">The sequence shown here is derived from an EMBL/GenBank/DDBJ whole genome shotgun (WGS) entry which is preliminary data.</text>
</comment>
<organism evidence="3 4">
    <name type="scientific">Funneliformis mosseae</name>
    <name type="common">Endomycorrhizal fungus</name>
    <name type="synonym">Glomus mosseae</name>
    <dbReference type="NCBI Taxonomy" id="27381"/>
    <lineage>
        <taxon>Eukaryota</taxon>
        <taxon>Fungi</taxon>
        <taxon>Fungi incertae sedis</taxon>
        <taxon>Mucoromycota</taxon>
        <taxon>Glomeromycotina</taxon>
        <taxon>Glomeromycetes</taxon>
        <taxon>Glomerales</taxon>
        <taxon>Glomeraceae</taxon>
        <taxon>Funneliformis</taxon>
    </lineage>
</organism>
<dbReference type="PANTHER" id="PTHR46636:SF1">
    <property type="entry name" value="CDK2-ASSOCIATED AND CULLIN DOMAIN-CONTAINING PROTEIN 1"/>
    <property type="match status" value="1"/>
</dbReference>
<dbReference type="InterPro" id="IPR042652">
    <property type="entry name" value="CACUL1"/>
</dbReference>